<reference evidence="3" key="1">
    <citation type="submission" date="2019-02" db="EMBL/GenBank/DDBJ databases">
        <authorList>
            <person name="Gruber-Vodicka R. H."/>
            <person name="Seah K. B. B."/>
        </authorList>
    </citation>
    <scope>NUCLEOTIDE SEQUENCE</scope>
    <source>
        <strain evidence="3">BECK_BY2</strain>
        <strain evidence="2">BECK_BY3</strain>
    </source>
</reference>
<dbReference type="SUPFAM" id="SSF52540">
    <property type="entry name" value="P-loop containing nucleoside triphosphate hydrolases"/>
    <property type="match status" value="1"/>
</dbReference>
<sequence>MKFPYGISDFDSLITRQFHYVDRTDHIPLLEEAGDQLLFLRPRRFGKSLLLSMLENYYDLNKADRFEELFRSLTIGQTPTTGHNRYFVLKWDFSGVSPVGDGEEIKRNLYDYLNNCIGAFSDYYREALSGYPIRINHQNALASFQSLLNAVQQTGHPLYLLIDEYDNFANELMMGHRSWEESRYQALLSGESIMKALFKTIKMAASGEGLSRVFITGVSPVAMSDLTSAYNVAENIYLLPQFNTLCGFRESEISTVTAQIVKECRLPESRADEAVEIMRTFYNGYCFSSDAEQHVYNPTLALYFLKAFQRDCRYPKKVLDSNLAMDRSKMHYISRLPEGRQLIFDALAEEMPVTISELADRFGVDDMLHARKDTGFVASLLYYFGILTQSGVTPFGKLILRIPNLVIRKLYAEQIQEMLLPEGEDGDMAERAAEALYQRGDIQPLCDFVEQKYFKVFSNRDYAHSNELTVKTAFLTLLFNDTLYIMESESEIERGHTDLTMIVRPDMRQYQVLDILIEFKFVSLQEAGLDGKTLEKMGEAALRALPTVQEKQREAEEGLVRYRAKLHRKFGDVLRLKSFSVVSVGFERLVFSGNRQPAC</sequence>
<gene>
    <name evidence="3" type="ORF">BECKTUN1418E_GA0071001_12194</name>
    <name evidence="2" type="ORF">BECKTUN1418F_GA0071002_12224</name>
</gene>
<proteinExistence type="predicted"/>
<dbReference type="Pfam" id="PF09820">
    <property type="entry name" value="AAA-ATPase_like"/>
    <property type="match status" value="1"/>
</dbReference>
<organism evidence="3">
    <name type="scientific">Candidatus Kentrum sp. TUN</name>
    <dbReference type="NCBI Taxonomy" id="2126343"/>
    <lineage>
        <taxon>Bacteria</taxon>
        <taxon>Pseudomonadati</taxon>
        <taxon>Pseudomonadota</taxon>
        <taxon>Gammaproteobacteria</taxon>
        <taxon>Candidatus Kentrum</taxon>
    </lineage>
</organism>
<dbReference type="AlphaFoldDB" id="A0A451AV26"/>
<protein>
    <submittedName>
        <fullName evidence="3">Predicted AAA-ATPase</fullName>
    </submittedName>
</protein>
<name>A0A451AV26_9GAMM</name>
<dbReference type="PANTHER" id="PTHR34825">
    <property type="entry name" value="CONSERVED PROTEIN, WITH A WEAK D-GALACTARATE DEHYDRATASE/ALTRONATE HYDROLASE DOMAIN"/>
    <property type="match status" value="1"/>
</dbReference>
<dbReference type="InterPro" id="IPR027417">
    <property type="entry name" value="P-loop_NTPase"/>
</dbReference>
<evidence type="ECO:0000313" key="2">
    <source>
        <dbReference type="EMBL" id="VFK60592.1"/>
    </source>
</evidence>
<evidence type="ECO:0000259" key="1">
    <source>
        <dbReference type="Pfam" id="PF09820"/>
    </source>
</evidence>
<accession>A0A451AV26</accession>
<dbReference type="EMBL" id="CAADFY010000222">
    <property type="protein sequence ID" value="VFK60592.1"/>
    <property type="molecule type" value="Genomic_DNA"/>
</dbReference>
<dbReference type="InterPro" id="IPR018631">
    <property type="entry name" value="AAA-ATPase-like_dom"/>
</dbReference>
<dbReference type="EMBL" id="CAADFV010000219">
    <property type="protein sequence ID" value="VFK69896.1"/>
    <property type="molecule type" value="Genomic_DNA"/>
</dbReference>
<feature type="domain" description="AAA-ATPase-like" evidence="1">
    <location>
        <begin position="4"/>
        <end position="227"/>
    </location>
</feature>
<evidence type="ECO:0000313" key="3">
    <source>
        <dbReference type="EMBL" id="VFK69896.1"/>
    </source>
</evidence>
<dbReference type="PANTHER" id="PTHR34825:SF2">
    <property type="entry name" value="AAA-ATPASE-LIKE DOMAIN-CONTAINING PROTEIN"/>
    <property type="match status" value="1"/>
</dbReference>